<dbReference type="SUPFAM" id="SSF50249">
    <property type="entry name" value="Nucleic acid-binding proteins"/>
    <property type="match status" value="1"/>
</dbReference>
<dbReference type="EMBL" id="PSVT01000079">
    <property type="protein sequence ID" value="PPH70811.1"/>
    <property type="molecule type" value="Genomic_DNA"/>
</dbReference>
<evidence type="ECO:0000313" key="4">
    <source>
        <dbReference type="Proteomes" id="UP000239698"/>
    </source>
</evidence>
<dbReference type="Pfam" id="PF04679">
    <property type="entry name" value="DNA_ligase_A_C"/>
    <property type="match status" value="1"/>
</dbReference>
<feature type="domain" description="DNA ligase ATP-dependent C-terminal" evidence="2">
    <location>
        <begin position="105"/>
        <end position="153"/>
    </location>
</feature>
<evidence type="ECO:0000259" key="2">
    <source>
        <dbReference type="Pfam" id="PF04679"/>
    </source>
</evidence>
<dbReference type="Gene3D" id="3.30.470.30">
    <property type="entry name" value="DNA ligase/mRNA capping enzyme"/>
    <property type="match status" value="1"/>
</dbReference>
<dbReference type="RefSeq" id="WP_104275173.1">
    <property type="nucleotide sequence ID" value="NZ_PSUX01000108.1"/>
</dbReference>
<name>A0ABX5A7M7_RATRA</name>
<dbReference type="EC" id="6.5.1.1" evidence="1"/>
<dbReference type="SUPFAM" id="SSF56091">
    <property type="entry name" value="DNA ligase/mRNA capping enzyme, catalytic domain"/>
    <property type="match status" value="1"/>
</dbReference>
<dbReference type="InterPro" id="IPR012309">
    <property type="entry name" value="DNA_ligase_ATP-dep_C"/>
</dbReference>
<gene>
    <name evidence="3" type="ORF">C5C40_16025</name>
</gene>
<evidence type="ECO:0000256" key="1">
    <source>
        <dbReference type="ARBA" id="ARBA00012727"/>
    </source>
</evidence>
<dbReference type="Gene3D" id="3.30.1490.70">
    <property type="match status" value="1"/>
</dbReference>
<organism evidence="3 4">
    <name type="scientific">Rathayibacter rathayi</name>
    <name type="common">Corynebacterium rathayi</name>
    <dbReference type="NCBI Taxonomy" id="33887"/>
    <lineage>
        <taxon>Bacteria</taxon>
        <taxon>Bacillati</taxon>
        <taxon>Actinomycetota</taxon>
        <taxon>Actinomycetes</taxon>
        <taxon>Micrococcales</taxon>
        <taxon>Microbacteriaceae</taxon>
        <taxon>Rathayibacter</taxon>
    </lineage>
</organism>
<evidence type="ECO:0000313" key="3">
    <source>
        <dbReference type="EMBL" id="PPH70811.1"/>
    </source>
</evidence>
<accession>A0ABX5A7M7</accession>
<keyword evidence="4" id="KW-1185">Reference proteome</keyword>
<dbReference type="InterPro" id="IPR012340">
    <property type="entry name" value="NA-bd_OB-fold"/>
</dbReference>
<dbReference type="Proteomes" id="UP000239698">
    <property type="component" value="Unassembled WGS sequence"/>
</dbReference>
<dbReference type="Gene3D" id="2.40.50.140">
    <property type="entry name" value="Nucleic acid-binding proteins"/>
    <property type="match status" value="1"/>
</dbReference>
<proteinExistence type="predicted"/>
<comment type="caution">
    <text evidence="3">The sequence shown here is derived from an EMBL/GenBank/DDBJ whole genome shotgun (WGS) entry which is preliminary data.</text>
</comment>
<sequence length="155" mass="16956">MLDGEIVALDSRWRPDFSALQTRGGLTTSREIEAAARDTPVHLMVFDGDMEEAMATSRTLGLEGVVAKRRDAHHQEGIRSRDWITLTRHRLQEVVIVGWREGGLRGSVGALLTAIPGDDGLAYSGRVGTGLSDRERRGLLDRLAEHATDEPAVSD</sequence>
<protein>
    <recommendedName>
        <fullName evidence="1">DNA ligase (ATP)</fullName>
        <ecNumber evidence="1">6.5.1.1</ecNumber>
    </recommendedName>
</protein>
<reference evidence="3 4" key="1">
    <citation type="submission" date="2018-02" db="EMBL/GenBank/DDBJ databases">
        <title>Bacteriophage NCPPB3778 and a type I-E CRISPR drive the evolution of the US Biological Select Agent, Rathayibacter toxicus.</title>
        <authorList>
            <person name="Davis E.W.II."/>
            <person name="Tabima J.F."/>
            <person name="Weisberg A.J."/>
            <person name="Lopes L.D."/>
            <person name="Wiseman M.S."/>
            <person name="Wiseman M.S."/>
            <person name="Pupko T."/>
            <person name="Belcher M.S."/>
            <person name="Sechler A.J."/>
            <person name="Tancos M.A."/>
            <person name="Schroeder B.K."/>
            <person name="Murray T.D."/>
            <person name="Luster D.G."/>
            <person name="Schneider W.L."/>
            <person name="Rogers E."/>
            <person name="Andreote F.D."/>
            <person name="Grunwald N.J."/>
            <person name="Putnam M.L."/>
            <person name="Chang J.H."/>
        </authorList>
    </citation>
    <scope>NUCLEOTIDE SEQUENCE [LARGE SCALE GENOMIC DNA]</scope>
    <source>
        <strain evidence="3 4">AY1D6</strain>
    </source>
</reference>